<dbReference type="NCBIfam" id="NF033528">
    <property type="entry name" value="lasso_cyano"/>
    <property type="match status" value="1"/>
</dbReference>
<protein>
    <submittedName>
        <fullName evidence="2">Lasso peptide</fullName>
    </submittedName>
</protein>
<evidence type="ECO:0000256" key="1">
    <source>
        <dbReference type="SAM" id="MobiDB-lite"/>
    </source>
</evidence>
<organism evidence="2 3">
    <name type="scientific">Rubellimicrobium aerolatum</name>
    <dbReference type="NCBI Taxonomy" id="490979"/>
    <lineage>
        <taxon>Bacteria</taxon>
        <taxon>Pseudomonadati</taxon>
        <taxon>Pseudomonadota</taxon>
        <taxon>Alphaproteobacteria</taxon>
        <taxon>Rhodobacterales</taxon>
        <taxon>Roseobacteraceae</taxon>
        <taxon>Rubellimicrobium</taxon>
    </lineage>
</organism>
<evidence type="ECO:0000313" key="3">
    <source>
        <dbReference type="Proteomes" id="UP001596056"/>
    </source>
</evidence>
<keyword evidence="3" id="KW-1185">Reference proteome</keyword>
<sequence length="50" mass="5137">MNTQDKPQASAPAAYSAPKLTVHGSVAELTAAGSSGRPEAGSRRQSRIRA</sequence>
<dbReference type="RefSeq" id="WP_209837883.1">
    <property type="nucleotide sequence ID" value="NZ_JAGGJP010000002.1"/>
</dbReference>
<proteinExistence type="predicted"/>
<reference evidence="3" key="1">
    <citation type="journal article" date="2019" name="Int. J. Syst. Evol. Microbiol.">
        <title>The Global Catalogue of Microorganisms (GCM) 10K type strain sequencing project: providing services to taxonomists for standard genome sequencing and annotation.</title>
        <authorList>
            <consortium name="The Broad Institute Genomics Platform"/>
            <consortium name="The Broad Institute Genome Sequencing Center for Infectious Disease"/>
            <person name="Wu L."/>
            <person name="Ma J."/>
        </authorList>
    </citation>
    <scope>NUCLEOTIDE SEQUENCE [LARGE SCALE GENOMIC DNA]</scope>
    <source>
        <strain evidence="3">KACC 11588</strain>
    </source>
</reference>
<name>A0ABW0S958_9RHOB</name>
<dbReference type="Proteomes" id="UP001596056">
    <property type="component" value="Unassembled WGS sequence"/>
</dbReference>
<feature type="region of interest" description="Disordered" evidence="1">
    <location>
        <begin position="29"/>
        <end position="50"/>
    </location>
</feature>
<gene>
    <name evidence="2" type="ORF">ACFPOC_03365</name>
</gene>
<dbReference type="NCBIfam" id="NF033521">
    <property type="entry name" value="lasso_leader_L3"/>
    <property type="match status" value="1"/>
</dbReference>
<dbReference type="EMBL" id="JBHSNA010000002">
    <property type="protein sequence ID" value="MFC5565452.1"/>
    <property type="molecule type" value="Genomic_DNA"/>
</dbReference>
<evidence type="ECO:0000313" key="2">
    <source>
        <dbReference type="EMBL" id="MFC5565452.1"/>
    </source>
</evidence>
<accession>A0ABW0S958</accession>
<comment type="caution">
    <text evidence="2">The sequence shown here is derived from an EMBL/GenBank/DDBJ whole genome shotgun (WGS) entry which is preliminary data.</text>
</comment>